<evidence type="ECO:0000256" key="5">
    <source>
        <dbReference type="ARBA" id="ARBA00022692"/>
    </source>
</evidence>
<keyword evidence="9 14" id="KW-0325">Glycoprotein</keyword>
<keyword evidence="5 15" id="KW-0812">Transmembrane</keyword>
<dbReference type="PANTHER" id="PTHR10896:SF30">
    <property type="entry name" value="GALACTOSYLGALACTOSYLXYLOSYLPROTEIN 3-BETA-GLUCURONOSYLTRANSFERASE"/>
    <property type="match status" value="1"/>
</dbReference>
<dbReference type="GO" id="GO:0050650">
    <property type="term" value="P:chondroitin sulfate proteoglycan biosynthetic process"/>
    <property type="evidence" value="ECO:0007669"/>
    <property type="project" value="TreeGrafter"/>
</dbReference>
<evidence type="ECO:0000256" key="12">
    <source>
        <dbReference type="PIRSR" id="PIRSR605027-3"/>
    </source>
</evidence>
<keyword evidence="16" id="KW-1185">Reference proteome</keyword>
<feature type="transmembrane region" description="Helical" evidence="15">
    <location>
        <begin position="7"/>
        <end position="27"/>
    </location>
</feature>
<dbReference type="AlphaFoldDB" id="A0A915DLU9"/>
<evidence type="ECO:0000256" key="8">
    <source>
        <dbReference type="ARBA" id="ARBA00023136"/>
    </source>
</evidence>
<evidence type="ECO:0000313" key="17">
    <source>
        <dbReference type="WBParaSite" id="jg20741"/>
    </source>
</evidence>
<comment type="catalytic activity">
    <reaction evidence="10 15">
        <text>3-O-(beta-D-galactosyl-(1-&gt;3)-beta-D-galactosyl-(1-&gt;4)-beta-D-xylosyl)-L-seryl-[protein] + UDP-alpha-D-glucuronate = 3-O-(beta-D-GlcA-(1-&gt;3)-beta-D-Gal-(1-&gt;3)-beta-D-Gal-(1-&gt;4)-beta-D-Xyl)-L-seryl-[protein] + UDP + H(+)</text>
        <dbReference type="Rhea" id="RHEA:24168"/>
        <dbReference type="Rhea" id="RHEA-COMP:12571"/>
        <dbReference type="Rhea" id="RHEA-COMP:12573"/>
        <dbReference type="ChEBI" id="CHEBI:15378"/>
        <dbReference type="ChEBI" id="CHEBI:58052"/>
        <dbReference type="ChEBI" id="CHEBI:58223"/>
        <dbReference type="ChEBI" id="CHEBI:132090"/>
        <dbReference type="ChEBI" id="CHEBI:132093"/>
        <dbReference type="EC" id="2.4.1.135"/>
    </reaction>
</comment>
<dbReference type="SUPFAM" id="SSF53448">
    <property type="entry name" value="Nucleotide-diphospho-sugar transferases"/>
    <property type="match status" value="1"/>
</dbReference>
<feature type="binding site" evidence="12">
    <location>
        <position position="64"/>
    </location>
    <ligand>
        <name>Mn(2+)</name>
        <dbReference type="ChEBI" id="CHEBI:29035"/>
    </ligand>
</feature>
<dbReference type="GO" id="GO:0015018">
    <property type="term" value="F:galactosylgalactosylxylosylprotein 3-beta-glucuronosyltransferase activity"/>
    <property type="evidence" value="ECO:0007669"/>
    <property type="project" value="UniProtKB-UniRule"/>
</dbReference>
<evidence type="ECO:0000256" key="14">
    <source>
        <dbReference type="PIRSR" id="PIRSR605027-6"/>
    </source>
</evidence>
<dbReference type="PANTHER" id="PTHR10896">
    <property type="entry name" value="GALACTOSYLGALACTOSYLXYLOSYLPROTEIN 3-BETA-GLUCURONOSYLTRANSFERASE BETA-1,3-GLUCURONYLTRANSFERASE"/>
    <property type="match status" value="1"/>
</dbReference>
<evidence type="ECO:0000256" key="1">
    <source>
        <dbReference type="ARBA" id="ARBA00004606"/>
    </source>
</evidence>
<comment type="similarity">
    <text evidence="2 15">Belongs to the glycosyltransferase 43 family.</text>
</comment>
<evidence type="ECO:0000256" key="11">
    <source>
        <dbReference type="PIRSR" id="PIRSR605027-1"/>
    </source>
</evidence>
<feature type="glycosylation site" description="N-linked (GlcNAc...) asparagine" evidence="14">
    <location>
        <position position="169"/>
    </location>
</feature>
<comment type="subcellular location">
    <subcellularLocation>
        <location evidence="15">Golgi apparatus membrane</location>
        <topology evidence="15">Single-pass type II membrane protein</topology>
    </subcellularLocation>
    <subcellularLocation>
        <location evidence="1">Membrane</location>
        <topology evidence="1">Single-pass type II membrane protein</topology>
    </subcellularLocation>
</comment>
<evidence type="ECO:0000256" key="9">
    <source>
        <dbReference type="ARBA" id="ARBA00023180"/>
    </source>
</evidence>
<proteinExistence type="inferred from homology"/>
<evidence type="ECO:0000256" key="3">
    <source>
        <dbReference type="ARBA" id="ARBA00012641"/>
    </source>
</evidence>
<accession>A0A915DLU9</accession>
<protein>
    <recommendedName>
        <fullName evidence="3 15">Galactosylgalactosylxylosylprotein 3-beta-glucuronosyltransferase</fullName>
        <ecNumber evidence="3 15">2.4.1.135</ecNumber>
    </recommendedName>
</protein>
<dbReference type="GO" id="GO:0005975">
    <property type="term" value="P:carbohydrate metabolic process"/>
    <property type="evidence" value="ECO:0007669"/>
    <property type="project" value="TreeGrafter"/>
</dbReference>
<keyword evidence="8 15" id="KW-0472">Membrane</keyword>
<dbReference type="EC" id="2.4.1.135" evidence="3 15"/>
<name>A0A915DLU9_9BILA</name>
<dbReference type="Proteomes" id="UP000887574">
    <property type="component" value="Unplaced"/>
</dbReference>
<evidence type="ECO:0000256" key="10">
    <source>
        <dbReference type="ARBA" id="ARBA00047979"/>
    </source>
</evidence>
<feature type="active site" description="Proton donor/acceptor" evidence="11">
    <location>
        <position position="149"/>
    </location>
</feature>
<keyword evidence="4 15" id="KW-0808">Transferase</keyword>
<dbReference type="Pfam" id="PF03360">
    <property type="entry name" value="Glyco_transf_43"/>
    <property type="match status" value="1"/>
</dbReference>
<organism evidence="16 17">
    <name type="scientific">Ditylenchus dipsaci</name>
    <dbReference type="NCBI Taxonomy" id="166011"/>
    <lineage>
        <taxon>Eukaryota</taxon>
        <taxon>Metazoa</taxon>
        <taxon>Ecdysozoa</taxon>
        <taxon>Nematoda</taxon>
        <taxon>Chromadorea</taxon>
        <taxon>Rhabditida</taxon>
        <taxon>Tylenchina</taxon>
        <taxon>Tylenchomorpha</taxon>
        <taxon>Sphaerularioidea</taxon>
        <taxon>Anguinidae</taxon>
        <taxon>Anguininae</taxon>
        <taxon>Ditylenchus</taxon>
    </lineage>
</organism>
<keyword evidence="15" id="KW-0333">Golgi apparatus</keyword>
<keyword evidence="12 15" id="KW-0464">Manganese</keyword>
<reference evidence="17" key="1">
    <citation type="submission" date="2022-11" db="UniProtKB">
        <authorList>
            <consortium name="WormBaseParasite"/>
        </authorList>
    </citation>
    <scope>IDENTIFICATION</scope>
</reference>
<dbReference type="GO" id="GO:0046872">
    <property type="term" value="F:metal ion binding"/>
    <property type="evidence" value="ECO:0007669"/>
    <property type="project" value="UniProtKB-KW"/>
</dbReference>
<evidence type="ECO:0000256" key="15">
    <source>
        <dbReference type="RuleBase" id="RU363127"/>
    </source>
</evidence>
<dbReference type="Gene3D" id="3.90.550.10">
    <property type="entry name" value="Spore Coat Polysaccharide Biosynthesis Protein SpsA, Chain A"/>
    <property type="match status" value="1"/>
</dbReference>
<evidence type="ECO:0000256" key="2">
    <source>
        <dbReference type="ARBA" id="ARBA00007706"/>
    </source>
</evidence>
<keyword evidence="6 15" id="KW-0735">Signal-anchor</keyword>
<feature type="site" description="Interaction with galactose moiety of substrate glycoprotein" evidence="13">
    <location>
        <position position="96"/>
    </location>
</feature>
<evidence type="ECO:0000313" key="16">
    <source>
        <dbReference type="Proteomes" id="UP000887574"/>
    </source>
</evidence>
<dbReference type="InterPro" id="IPR005027">
    <property type="entry name" value="Glyco_trans_43"/>
</dbReference>
<evidence type="ECO:0000256" key="4">
    <source>
        <dbReference type="ARBA" id="ARBA00022679"/>
    </source>
</evidence>
<sequence length="194" mass="21880">MGIGKKIVQFAVPFILILVIWETYLWGQALCNETTIIVVTPTHKRPERLADMTRNAVVYFADDDNSYDIRLFDNYIKNVKTIGLWAVGLPANTLVEAPHVDNGVITKWDVIYAPSRRFATDMAGFAVNLKLVLNSNATFHLGCAKKSPENCFLTQFGIKKEKAEPFGWNDTPKDILVWHTKQQVVVHVEAAMDT</sequence>
<comment type="pathway">
    <text evidence="15">Protein modification; protein glycosylation.</text>
</comment>
<comment type="cofactor">
    <cofactor evidence="12 15">
        <name>Mn(2+)</name>
        <dbReference type="ChEBI" id="CHEBI:29035"/>
    </cofactor>
</comment>
<evidence type="ECO:0000256" key="6">
    <source>
        <dbReference type="ARBA" id="ARBA00022968"/>
    </source>
</evidence>
<dbReference type="InterPro" id="IPR029044">
    <property type="entry name" value="Nucleotide-diphossugar_trans"/>
</dbReference>
<keyword evidence="12 15" id="KW-0479">Metal-binding</keyword>
<evidence type="ECO:0000256" key="13">
    <source>
        <dbReference type="PIRSR" id="PIRSR605027-4"/>
    </source>
</evidence>
<dbReference type="WBParaSite" id="jg20741">
    <property type="protein sequence ID" value="jg20741"/>
    <property type="gene ID" value="jg20741"/>
</dbReference>
<keyword evidence="7 15" id="KW-1133">Transmembrane helix</keyword>
<evidence type="ECO:0000256" key="7">
    <source>
        <dbReference type="ARBA" id="ARBA00022989"/>
    </source>
</evidence>
<dbReference type="GO" id="GO:0000139">
    <property type="term" value="C:Golgi membrane"/>
    <property type="evidence" value="ECO:0007669"/>
    <property type="project" value="UniProtKB-SubCell"/>
</dbReference>